<evidence type="ECO:0000313" key="1">
    <source>
        <dbReference type="EMBL" id="SIO16169.1"/>
    </source>
</evidence>
<gene>
    <name evidence="1" type="ORF">SAMN05421769_2307</name>
</gene>
<evidence type="ECO:0000313" key="2">
    <source>
        <dbReference type="Proteomes" id="UP000184782"/>
    </source>
</evidence>
<dbReference type="Proteomes" id="UP000184782">
    <property type="component" value="Unassembled WGS sequence"/>
</dbReference>
<sequence length="276" mass="32419">MSKRKLLINEVFKKAKEDSGKTSKNGLASFLWVYFEEHLNFTISERTFVRYYEDYVLGHYERDIEPEKLDKLSEYLDYKDFAAFSRTFIKKDNETNKTTVKISVDKDEESLSEKLSNIIINITNEQNFKMPEFMKKNGMGIMEIAFLICLTTGSIAFSKKPNTQIPGKGFAGILDSQIHCMYWDKSEYKPIDCQDKNPVYNHRIPFDYERMTYFKRIERKDTLTVDNAYGKVWYSKYNGEVDFFTDDGVDPNNGRELRKATEYIIDKYGGIQEEAQ</sequence>
<protein>
    <submittedName>
        <fullName evidence="1">Uncharacterized protein</fullName>
    </submittedName>
</protein>
<dbReference type="EMBL" id="FSRQ01000002">
    <property type="protein sequence ID" value="SIO16169.1"/>
    <property type="molecule type" value="Genomic_DNA"/>
</dbReference>
<accession>A0A1N6H8X8</accession>
<proteinExistence type="predicted"/>
<dbReference type="OrthoDB" id="1340494at2"/>
<keyword evidence="2" id="KW-1185">Reference proteome</keyword>
<dbReference type="RefSeq" id="WP_074230463.1">
    <property type="nucleotide sequence ID" value="NZ_FSRQ01000002.1"/>
</dbReference>
<organism evidence="1 2">
    <name type="scientific">Chryseobacterium scophthalmum</name>
    <dbReference type="NCBI Taxonomy" id="59733"/>
    <lineage>
        <taxon>Bacteria</taxon>
        <taxon>Pseudomonadati</taxon>
        <taxon>Bacteroidota</taxon>
        <taxon>Flavobacteriia</taxon>
        <taxon>Flavobacteriales</taxon>
        <taxon>Weeksellaceae</taxon>
        <taxon>Chryseobacterium group</taxon>
        <taxon>Chryseobacterium</taxon>
    </lineage>
</organism>
<dbReference type="AlphaFoldDB" id="A0A1N6H8X8"/>
<name>A0A1N6H8X8_9FLAO</name>
<reference evidence="2" key="1">
    <citation type="submission" date="2016-12" db="EMBL/GenBank/DDBJ databases">
        <authorList>
            <person name="Varghese N."/>
            <person name="Submissions S."/>
        </authorList>
    </citation>
    <scope>NUCLEOTIDE SEQUENCE [LARGE SCALE GENOMIC DNA]</scope>
    <source>
        <strain evidence="2">DSM 16779</strain>
    </source>
</reference>
<dbReference type="STRING" id="59733.SAMN05421769_2307"/>